<dbReference type="GO" id="GO:0016567">
    <property type="term" value="P:protein ubiquitination"/>
    <property type="evidence" value="ECO:0007669"/>
    <property type="project" value="InterPro"/>
</dbReference>
<dbReference type="GO" id="GO:0061630">
    <property type="term" value="F:ubiquitin protein ligase activity"/>
    <property type="evidence" value="ECO:0007669"/>
    <property type="project" value="UniProtKB-EC"/>
</dbReference>
<dbReference type="InterPro" id="IPR037381">
    <property type="entry name" value="RFWD3"/>
</dbReference>
<comment type="catalytic activity">
    <reaction evidence="1">
        <text>S-ubiquitinyl-[E2 ubiquitin-conjugating enzyme]-L-cysteine + [acceptor protein]-L-lysine = [E2 ubiquitin-conjugating enzyme]-L-cysteine + N(6)-ubiquitinyl-[acceptor protein]-L-lysine.</text>
        <dbReference type="EC" id="2.3.2.27"/>
    </reaction>
</comment>
<dbReference type="SUPFAM" id="SSF57850">
    <property type="entry name" value="RING/U-box"/>
    <property type="match status" value="1"/>
</dbReference>
<evidence type="ECO:0000256" key="4">
    <source>
        <dbReference type="ARBA" id="ARBA00034306"/>
    </source>
</evidence>
<accession>A0A6N2K6I9</accession>
<feature type="domain" description="RING-type" evidence="6">
    <location>
        <begin position="125"/>
        <end position="171"/>
    </location>
</feature>
<proteinExistence type="predicted"/>
<evidence type="ECO:0000256" key="2">
    <source>
        <dbReference type="ARBA" id="ARBA00012483"/>
    </source>
</evidence>
<dbReference type="PROSITE" id="PS50089">
    <property type="entry name" value="ZF_RING_2"/>
    <property type="match status" value="1"/>
</dbReference>
<dbReference type="InterPro" id="IPR015943">
    <property type="entry name" value="WD40/YVTN_repeat-like_dom_sf"/>
</dbReference>
<keyword evidence="3" id="KW-0853">WD repeat</keyword>
<dbReference type="InterPro" id="IPR001841">
    <property type="entry name" value="Znf_RING"/>
</dbReference>
<organism evidence="7">
    <name type="scientific">Salix viminalis</name>
    <name type="common">Common osier</name>
    <name type="synonym">Basket willow</name>
    <dbReference type="NCBI Taxonomy" id="40686"/>
    <lineage>
        <taxon>Eukaryota</taxon>
        <taxon>Viridiplantae</taxon>
        <taxon>Streptophyta</taxon>
        <taxon>Embryophyta</taxon>
        <taxon>Tracheophyta</taxon>
        <taxon>Spermatophyta</taxon>
        <taxon>Magnoliopsida</taxon>
        <taxon>eudicotyledons</taxon>
        <taxon>Gunneridae</taxon>
        <taxon>Pentapetalae</taxon>
        <taxon>rosids</taxon>
        <taxon>fabids</taxon>
        <taxon>Malpighiales</taxon>
        <taxon>Salicaceae</taxon>
        <taxon>Saliceae</taxon>
        <taxon>Salix</taxon>
    </lineage>
</organism>
<sequence>MAEPYITDEQDYEAMQSLEMGLELSESEYSEDEDEDFIPVVELDSSPSFLLNSDQATTAADAAAAENLNFHEEEVEVEEERNKRRRVEKIGSGGDIYCRIEGDDAGGESSQSSQRNRNEFDGLFCPICLEAWTNEGNHHICCLPCGHVFGLSCIEKWLRQRGRLAKCPQCNRKGTLKDVRKLFVPRIAVVDEESQKRIRFLEEKCASLGKKVWFLLGCGFVQERIRMKRREAALQLEVQKCKERTIYLEHLLGDLQSRPSGLATADRGSQGQHEFGNSIYTDFYGQGSSSCFKLQRGEANCRLKFPSWGELQVDGARLFDVDASGKILLLARRVPMMGGSHMSLIPPHESEDIFLSPGTKIIKDLHISPTNGRLALFASLGKKLSVLSMESNNVILSYDLPLIMSSSKPNLDFMPIQHGLSYPFPTSVAVVLVDLPLILEFAVICHFRDDLKLTSKLVGGSLTAAAWSCSWDLNCSHYVYAGLQNGSLLVFDMRMTGSPVESRLGHTNNPIHTVQSLQHISTLPSGVKTVVSASSIGMCQWNFGGEEERPFLIPETTNQGVCISLAYCASSDDIVVSYRPRVEMSNEVVSQPLLTPSPATGQGVLGSHLHLKRVGSNYERLGVACSTVSDIRLPKSSIIYRQNQKPLFATGDEVSCGLILRELPSFTVTQRLRSHQHFIHDVKYTSTHSQGLLGCLSEDTVQLFSTKLS</sequence>
<dbReference type="Gene3D" id="2.130.10.10">
    <property type="entry name" value="YVTN repeat-like/Quinoprotein amine dehydrogenase"/>
    <property type="match status" value="1"/>
</dbReference>
<keyword evidence="5" id="KW-0863">Zinc-finger</keyword>
<keyword evidence="5" id="KW-0479">Metal-binding</keyword>
<dbReference type="EC" id="2.3.2.27" evidence="2"/>
<dbReference type="GO" id="GO:0016604">
    <property type="term" value="C:nuclear body"/>
    <property type="evidence" value="ECO:0007669"/>
    <property type="project" value="UniProtKB-SubCell"/>
</dbReference>
<dbReference type="InterPro" id="IPR013083">
    <property type="entry name" value="Znf_RING/FYVE/PHD"/>
</dbReference>
<dbReference type="SMART" id="SM00184">
    <property type="entry name" value="RING"/>
    <property type="match status" value="1"/>
</dbReference>
<dbReference type="GO" id="GO:0008270">
    <property type="term" value="F:zinc ion binding"/>
    <property type="evidence" value="ECO:0007669"/>
    <property type="project" value="UniProtKB-KW"/>
</dbReference>
<evidence type="ECO:0000256" key="3">
    <source>
        <dbReference type="ARBA" id="ARBA00022574"/>
    </source>
</evidence>
<dbReference type="InterPro" id="IPR056527">
    <property type="entry name" value="WD40_RFWD3"/>
</dbReference>
<dbReference type="PANTHER" id="PTHR16047">
    <property type="entry name" value="RFWD3 PROTEIN"/>
    <property type="match status" value="1"/>
</dbReference>
<evidence type="ECO:0000256" key="5">
    <source>
        <dbReference type="PROSITE-ProRule" id="PRU00175"/>
    </source>
</evidence>
<keyword evidence="5" id="KW-0862">Zinc</keyword>
<evidence type="ECO:0000313" key="7">
    <source>
        <dbReference type="EMBL" id="VFU23912.1"/>
    </source>
</evidence>
<dbReference type="GO" id="GO:0036297">
    <property type="term" value="P:interstrand cross-link repair"/>
    <property type="evidence" value="ECO:0007669"/>
    <property type="project" value="InterPro"/>
</dbReference>
<gene>
    <name evidence="7" type="ORF">SVIM_LOCUS40398</name>
</gene>
<dbReference type="Gene3D" id="3.30.40.10">
    <property type="entry name" value="Zinc/RING finger domain, C3HC4 (zinc finger)"/>
    <property type="match status" value="1"/>
</dbReference>
<dbReference type="InterPro" id="IPR036322">
    <property type="entry name" value="WD40_repeat_dom_sf"/>
</dbReference>
<evidence type="ECO:0000256" key="1">
    <source>
        <dbReference type="ARBA" id="ARBA00000900"/>
    </source>
</evidence>
<name>A0A6N2K6I9_SALVM</name>
<dbReference type="CDD" id="cd16450">
    <property type="entry name" value="mRING-C3HGC3_RFWD3"/>
    <property type="match status" value="1"/>
</dbReference>
<dbReference type="AlphaFoldDB" id="A0A6N2K6I9"/>
<dbReference type="Pfam" id="PF13639">
    <property type="entry name" value="zf-RING_2"/>
    <property type="match status" value="1"/>
</dbReference>
<dbReference type="SUPFAM" id="SSF50978">
    <property type="entry name" value="WD40 repeat-like"/>
    <property type="match status" value="1"/>
</dbReference>
<dbReference type="EMBL" id="CAADRP010000147">
    <property type="protein sequence ID" value="VFU23912.1"/>
    <property type="molecule type" value="Genomic_DNA"/>
</dbReference>
<dbReference type="Pfam" id="PF23419">
    <property type="entry name" value="WD40_RFWD3"/>
    <property type="match status" value="1"/>
</dbReference>
<evidence type="ECO:0000259" key="6">
    <source>
        <dbReference type="PROSITE" id="PS50089"/>
    </source>
</evidence>
<protein>
    <recommendedName>
        <fullName evidence="2">RING-type E3 ubiquitin transferase</fullName>
        <ecNumber evidence="2">2.3.2.27</ecNumber>
    </recommendedName>
</protein>
<reference evidence="7" key="1">
    <citation type="submission" date="2019-03" db="EMBL/GenBank/DDBJ databases">
        <authorList>
            <person name="Mank J."/>
            <person name="Almeida P."/>
        </authorList>
    </citation>
    <scope>NUCLEOTIDE SEQUENCE</scope>
    <source>
        <strain evidence="7">78183</strain>
    </source>
</reference>
<dbReference type="PANTHER" id="PTHR16047:SF13">
    <property type="entry name" value="E3 UBIQUITIN-PROTEIN LIGASE RFWD3"/>
    <property type="match status" value="1"/>
</dbReference>
<comment type="subcellular location">
    <subcellularLocation>
        <location evidence="4">Nucleus</location>
        <location evidence="4">Nuclear body</location>
    </subcellularLocation>
</comment>